<reference evidence="7" key="2">
    <citation type="submission" date="2015-03" db="EMBL/GenBank/DDBJ databases">
        <title>Genome sequence of Paenibacillus beijingensis strain DSM 24997T.</title>
        <authorList>
            <person name="Kwak Y."/>
            <person name="Shin J.-H."/>
        </authorList>
    </citation>
    <scope>NUCLEOTIDE SEQUENCE [LARGE SCALE GENOMIC DNA]</scope>
    <source>
        <strain evidence="7">DSM 24997</strain>
    </source>
</reference>
<dbReference type="AlphaFoldDB" id="A0A0D5NGZ7"/>
<evidence type="ECO:0000313" key="6">
    <source>
        <dbReference type="EMBL" id="AJY74227.1"/>
    </source>
</evidence>
<evidence type="ECO:0000256" key="1">
    <source>
        <dbReference type="ARBA" id="ARBA00004196"/>
    </source>
</evidence>
<comment type="similarity">
    <text evidence="2">Belongs to the bacterial solute-binding protein 2 family.</text>
</comment>
<dbReference type="Proteomes" id="UP000032633">
    <property type="component" value="Chromosome"/>
</dbReference>
<evidence type="ECO:0000256" key="3">
    <source>
        <dbReference type="ARBA" id="ARBA00022729"/>
    </source>
</evidence>
<sequence length="330" mass="35941">MPSRRWNFAIVILFIVFACLLLQFVFSTMRLRELVNPKPGAMNGNPPPHVVLIAQEIDNPYWRTIEEGAREASEKYGMNVEYTGPIRINPAEQIRLLEKAIAAKADAILVQGINDPQQRLLIGQAADKGIPVITVDADEPYSRRLSYIGTNNLNAGKTMGELVAKAAGGEGSIGVLIANENSYSQQLRLAGFREVIGRYPDLDVVGVRASDNSRLQGAQQAEELLAKYPQVRYMIGFSALDGLGILEAANRESPAGLKIFAFDDLSETKEAVRQCKIVSTIVQQPHEMGYGAISMLHDYFQGKKPAPQYYTQANILTGSKAAGGSGGSCP</sequence>
<dbReference type="GO" id="GO:0030246">
    <property type="term" value="F:carbohydrate binding"/>
    <property type="evidence" value="ECO:0007669"/>
    <property type="project" value="UniProtKB-ARBA"/>
</dbReference>
<dbReference type="SUPFAM" id="SSF53822">
    <property type="entry name" value="Periplasmic binding protein-like I"/>
    <property type="match status" value="1"/>
</dbReference>
<evidence type="ECO:0000259" key="5">
    <source>
        <dbReference type="Pfam" id="PF13407"/>
    </source>
</evidence>
<feature type="domain" description="Periplasmic binding protein" evidence="5">
    <location>
        <begin position="51"/>
        <end position="304"/>
    </location>
</feature>
<organism evidence="6 7">
    <name type="scientific">Paenibacillus beijingensis</name>
    <dbReference type="NCBI Taxonomy" id="1126833"/>
    <lineage>
        <taxon>Bacteria</taxon>
        <taxon>Bacillati</taxon>
        <taxon>Bacillota</taxon>
        <taxon>Bacilli</taxon>
        <taxon>Bacillales</taxon>
        <taxon>Paenibacillaceae</taxon>
        <taxon>Paenibacillus</taxon>
    </lineage>
</organism>
<evidence type="ECO:0000256" key="4">
    <source>
        <dbReference type="SAM" id="Phobius"/>
    </source>
</evidence>
<dbReference type="InterPro" id="IPR028082">
    <property type="entry name" value="Peripla_BP_I"/>
</dbReference>
<proteinExistence type="inferred from homology"/>
<comment type="subcellular location">
    <subcellularLocation>
        <location evidence="1">Cell envelope</location>
    </subcellularLocation>
</comment>
<dbReference type="KEGG" id="pbj:VN24_06110"/>
<dbReference type="STRING" id="1126833.VN24_06110"/>
<feature type="transmembrane region" description="Helical" evidence="4">
    <location>
        <begin position="6"/>
        <end position="26"/>
    </location>
</feature>
<evidence type="ECO:0000313" key="7">
    <source>
        <dbReference type="Proteomes" id="UP000032633"/>
    </source>
</evidence>
<dbReference type="HOGENOM" id="CLU_037628_3_3_9"/>
<dbReference type="InterPro" id="IPR025997">
    <property type="entry name" value="SBP_2_dom"/>
</dbReference>
<gene>
    <name evidence="6" type="ORF">VN24_06110</name>
</gene>
<keyword evidence="3" id="KW-0732">Signal</keyword>
<dbReference type="PROSITE" id="PS51257">
    <property type="entry name" value="PROKAR_LIPOPROTEIN"/>
    <property type="match status" value="1"/>
</dbReference>
<dbReference type="GO" id="GO:0030313">
    <property type="term" value="C:cell envelope"/>
    <property type="evidence" value="ECO:0007669"/>
    <property type="project" value="UniProtKB-SubCell"/>
</dbReference>
<protein>
    <submittedName>
        <fullName evidence="6">LacI family transcriptional regulator</fullName>
    </submittedName>
</protein>
<dbReference type="Pfam" id="PF13407">
    <property type="entry name" value="Peripla_BP_4"/>
    <property type="match status" value="1"/>
</dbReference>
<keyword evidence="4" id="KW-0812">Transmembrane</keyword>
<dbReference type="RefSeq" id="WP_045669663.1">
    <property type="nucleotide sequence ID" value="NZ_CP011058.1"/>
</dbReference>
<evidence type="ECO:0000256" key="2">
    <source>
        <dbReference type="ARBA" id="ARBA00007639"/>
    </source>
</evidence>
<keyword evidence="7" id="KW-1185">Reference proteome</keyword>
<reference evidence="6 7" key="1">
    <citation type="journal article" date="2015" name="J. Biotechnol.">
        <title>Complete genome sequence of Paenibacillus beijingensis 7188(T) (=DSM 24997(T)), a novel rhizobacterium from jujube garden soil.</title>
        <authorList>
            <person name="Kwak Y."/>
            <person name="Shin J.H."/>
        </authorList>
    </citation>
    <scope>NUCLEOTIDE SEQUENCE [LARGE SCALE GENOMIC DNA]</scope>
    <source>
        <strain evidence="6 7">DSM 24997</strain>
    </source>
</reference>
<name>A0A0D5NGZ7_9BACL</name>
<dbReference type="EMBL" id="CP011058">
    <property type="protein sequence ID" value="AJY74227.1"/>
    <property type="molecule type" value="Genomic_DNA"/>
</dbReference>
<accession>A0A0D5NGZ7</accession>
<dbReference type="Gene3D" id="3.40.50.2300">
    <property type="match status" value="2"/>
</dbReference>
<keyword evidence="4" id="KW-0472">Membrane</keyword>
<dbReference type="PANTHER" id="PTHR46847:SF1">
    <property type="entry name" value="D-ALLOSE-BINDING PERIPLASMIC PROTEIN-RELATED"/>
    <property type="match status" value="1"/>
</dbReference>
<keyword evidence="4" id="KW-1133">Transmembrane helix</keyword>
<dbReference type="PANTHER" id="PTHR46847">
    <property type="entry name" value="D-ALLOSE-BINDING PERIPLASMIC PROTEIN-RELATED"/>
    <property type="match status" value="1"/>
</dbReference>
<dbReference type="PATRIC" id="fig|1126833.4.peg.1327"/>
<dbReference type="OrthoDB" id="6196975at2"/>